<evidence type="ECO:0000313" key="2">
    <source>
        <dbReference type="Proteomes" id="UP001057375"/>
    </source>
</evidence>
<sequence>EELGLEIKTATKDIYEKNLEQEKKLRERKEYVADNIAEYDVLWKMLADISKKGKLVMAHDKQMADEYMLTHILKKARKSVIAETKKKKVVAVTEKTEEAKTEDQPQE</sequence>
<dbReference type="Proteomes" id="UP001057375">
    <property type="component" value="Unassembled WGS sequence"/>
</dbReference>
<reference evidence="1" key="1">
    <citation type="submission" date="2022-03" db="EMBL/GenBank/DDBJ databases">
        <title>Draft genome sequence of Aduncisulcus paluster, a free-living microaerophilic Fornicata.</title>
        <authorList>
            <person name="Yuyama I."/>
            <person name="Kume K."/>
            <person name="Tamura T."/>
            <person name="Inagaki Y."/>
            <person name="Hashimoto T."/>
        </authorList>
    </citation>
    <scope>NUCLEOTIDE SEQUENCE</scope>
    <source>
        <strain evidence="1">NY0171</strain>
    </source>
</reference>
<protein>
    <submittedName>
        <fullName evidence="1">Uncharacterized protein</fullName>
    </submittedName>
</protein>
<feature type="non-terminal residue" evidence="1">
    <location>
        <position position="1"/>
    </location>
</feature>
<organism evidence="1 2">
    <name type="scientific">Aduncisulcus paluster</name>
    <dbReference type="NCBI Taxonomy" id="2918883"/>
    <lineage>
        <taxon>Eukaryota</taxon>
        <taxon>Metamonada</taxon>
        <taxon>Carpediemonas-like organisms</taxon>
        <taxon>Aduncisulcus</taxon>
    </lineage>
</organism>
<name>A0ABQ5K068_9EUKA</name>
<keyword evidence="2" id="KW-1185">Reference proteome</keyword>
<dbReference type="EMBL" id="BQXS01006972">
    <property type="protein sequence ID" value="GKT24184.1"/>
    <property type="molecule type" value="Genomic_DNA"/>
</dbReference>
<comment type="caution">
    <text evidence="1">The sequence shown here is derived from an EMBL/GenBank/DDBJ whole genome shotgun (WGS) entry which is preliminary data.</text>
</comment>
<gene>
    <name evidence="1" type="ORF">ADUPG1_004577</name>
</gene>
<proteinExistence type="predicted"/>
<evidence type="ECO:0000313" key="1">
    <source>
        <dbReference type="EMBL" id="GKT24184.1"/>
    </source>
</evidence>
<feature type="non-terminal residue" evidence="1">
    <location>
        <position position="107"/>
    </location>
</feature>
<accession>A0ABQ5K068</accession>